<organism evidence="4 5">
    <name type="scientific">Clavelina lepadiformis</name>
    <name type="common">Light-bulb sea squirt</name>
    <name type="synonym">Ascidia lepadiformis</name>
    <dbReference type="NCBI Taxonomy" id="159417"/>
    <lineage>
        <taxon>Eukaryota</taxon>
        <taxon>Metazoa</taxon>
        <taxon>Chordata</taxon>
        <taxon>Tunicata</taxon>
        <taxon>Ascidiacea</taxon>
        <taxon>Aplousobranchia</taxon>
        <taxon>Clavelinidae</taxon>
        <taxon>Clavelina</taxon>
    </lineage>
</organism>
<comment type="caution">
    <text evidence="4">The sequence shown here is derived from an EMBL/GenBank/DDBJ whole genome shotgun (WGS) entry which is preliminary data.</text>
</comment>
<gene>
    <name evidence="4" type="ORF">CVLEPA_LOCUS780</name>
</gene>
<dbReference type="Proteomes" id="UP001642483">
    <property type="component" value="Unassembled WGS sequence"/>
</dbReference>
<evidence type="ECO:0000256" key="2">
    <source>
        <dbReference type="ARBA" id="ARBA00013846"/>
    </source>
</evidence>
<comment type="function">
    <text evidence="3">Plays a role in the assembly/stability of the mitochondrial membrane ATP synthase (F(1)F(0) ATP synthase or Complex V).</text>
</comment>
<proteinExistence type="inferred from homology"/>
<evidence type="ECO:0000256" key="3">
    <source>
        <dbReference type="ARBA" id="ARBA00045742"/>
    </source>
</evidence>
<keyword evidence="5" id="KW-1185">Reference proteome</keyword>
<accession>A0ABP0EWD5</accession>
<dbReference type="PANTHER" id="PTHR31716:SF1">
    <property type="entry name" value="PROTEIN FMC1 HOMOLOG"/>
    <property type="match status" value="1"/>
</dbReference>
<sequence>MSQLKTFHAILRELKLAGINSGTPGYVHLMKLYKTNQVTAGRYCRDQTAADYNALTFLTYLQSTRKLNNLCNYYNRGENSIKKAAERVGLRIPTQYSEHPPNENGSK</sequence>
<comment type="similarity">
    <text evidence="1">Belongs to the FMC1 family.</text>
</comment>
<dbReference type="EMBL" id="CAWYQH010000001">
    <property type="protein sequence ID" value="CAK8671738.1"/>
    <property type="molecule type" value="Genomic_DNA"/>
</dbReference>
<dbReference type="PANTHER" id="PTHR31716">
    <property type="entry name" value="PROTEIN FMC1 HOMOLOG"/>
    <property type="match status" value="1"/>
</dbReference>
<dbReference type="InterPro" id="IPR037667">
    <property type="entry name" value="FMC1_homologue"/>
</dbReference>
<evidence type="ECO:0000313" key="4">
    <source>
        <dbReference type="EMBL" id="CAK8671738.1"/>
    </source>
</evidence>
<evidence type="ECO:0000313" key="5">
    <source>
        <dbReference type="Proteomes" id="UP001642483"/>
    </source>
</evidence>
<evidence type="ECO:0000256" key="1">
    <source>
        <dbReference type="ARBA" id="ARBA00009058"/>
    </source>
</evidence>
<reference evidence="4 5" key="1">
    <citation type="submission" date="2024-02" db="EMBL/GenBank/DDBJ databases">
        <authorList>
            <person name="Daric V."/>
            <person name="Darras S."/>
        </authorList>
    </citation>
    <scope>NUCLEOTIDE SEQUENCE [LARGE SCALE GENOMIC DNA]</scope>
</reference>
<name>A0ABP0EWD5_CLALP</name>
<protein>
    <recommendedName>
        <fullName evidence="2">Protein FMC1 homolog</fullName>
    </recommendedName>
</protein>